<keyword evidence="5" id="KW-0408">Iron</keyword>
<dbReference type="InterPro" id="IPR010722">
    <property type="entry name" value="BATS_dom"/>
</dbReference>
<name>G0GC57_WINT7</name>
<dbReference type="NCBIfam" id="TIGR02351">
    <property type="entry name" value="thiH"/>
    <property type="match status" value="1"/>
</dbReference>
<dbReference type="Pfam" id="PF06968">
    <property type="entry name" value="BATS"/>
    <property type="match status" value="1"/>
</dbReference>
<dbReference type="OrthoDB" id="9801120at2"/>
<dbReference type="Pfam" id="PF04055">
    <property type="entry name" value="Radical_SAM"/>
    <property type="match status" value="1"/>
</dbReference>
<comment type="cofactor">
    <cofactor evidence="1">
        <name>[4Fe-4S] cluster</name>
        <dbReference type="ChEBI" id="CHEBI:49883"/>
    </cofactor>
</comment>
<evidence type="ECO:0000259" key="7">
    <source>
        <dbReference type="PROSITE" id="PS51918"/>
    </source>
</evidence>
<gene>
    <name evidence="8" type="ordered locus">Spith_0134</name>
</gene>
<proteinExistence type="predicted"/>
<keyword evidence="3" id="KW-0949">S-adenosyl-L-methionine</keyword>
<organism evidence="8 9">
    <name type="scientific">Winmispira thermophila (strain ATCC 700085 / DSM 6578 / Z-1203)</name>
    <name type="common">Spirochaeta thermophila</name>
    <dbReference type="NCBI Taxonomy" id="869211"/>
    <lineage>
        <taxon>Bacteria</taxon>
        <taxon>Pseudomonadati</taxon>
        <taxon>Spirochaetota</taxon>
        <taxon>Spirochaetia</taxon>
        <taxon>Winmispirales</taxon>
        <taxon>Winmispiraceae</taxon>
        <taxon>Winmispira</taxon>
    </lineage>
</organism>
<sequence>MSVRAVIEEWKRFDFEGFFASVRPTHVEAVLAKEGGLSPHDLLVLLSPAAVPFIEEMARKAHRLTVQHFGRVISLYTPLYVSNYCVNRCVYCGFHAGAPVQRRRLSFEEIEQEAEAIARRGFRDVLLLTGEDRRRSPISYIEEGIRILTRFFPSVGIEIYPLEEDEYRRLVRAGVDYLTLYQEVYHPEEYPRFHPGGPKADYAYRLLAPERAARAGIRAITVGALLGLGEWRRETFFTALHARYLSRAFPEVEVGVSLPRLRPCVGGFTAPHPAGERDLVQAVLAHRLFSPHCGISLSTRERAFVRDHLIGLGVTRMSAASVTAVGGHATRAEEGQFEVADTRGVREVCEAIRARGFQPVFQNWVEGLAGVGGGR</sequence>
<dbReference type="CDD" id="cd01335">
    <property type="entry name" value="Radical_SAM"/>
    <property type="match status" value="1"/>
</dbReference>
<evidence type="ECO:0000256" key="4">
    <source>
        <dbReference type="ARBA" id="ARBA00022723"/>
    </source>
</evidence>
<dbReference type="InterPro" id="IPR007197">
    <property type="entry name" value="rSAM"/>
</dbReference>
<dbReference type="SMART" id="SM00876">
    <property type="entry name" value="BATS"/>
    <property type="match status" value="1"/>
</dbReference>
<keyword evidence="2" id="KW-0004">4Fe-4S</keyword>
<dbReference type="SUPFAM" id="SSF102114">
    <property type="entry name" value="Radical SAM enzymes"/>
    <property type="match status" value="1"/>
</dbReference>
<dbReference type="RefSeq" id="WP_014623827.1">
    <property type="nucleotide sequence ID" value="NC_017583.1"/>
</dbReference>
<dbReference type="EMBL" id="CP002903">
    <property type="protein sequence ID" value="AEJ60421.1"/>
    <property type="molecule type" value="Genomic_DNA"/>
</dbReference>
<evidence type="ECO:0000256" key="1">
    <source>
        <dbReference type="ARBA" id="ARBA00001966"/>
    </source>
</evidence>
<dbReference type="Proteomes" id="UP000007254">
    <property type="component" value="Chromosome"/>
</dbReference>
<evidence type="ECO:0000256" key="3">
    <source>
        <dbReference type="ARBA" id="ARBA00022691"/>
    </source>
</evidence>
<evidence type="ECO:0000256" key="2">
    <source>
        <dbReference type="ARBA" id="ARBA00022485"/>
    </source>
</evidence>
<dbReference type="GO" id="GO:0009228">
    <property type="term" value="P:thiamine biosynthetic process"/>
    <property type="evidence" value="ECO:0007669"/>
    <property type="project" value="InterPro"/>
</dbReference>
<dbReference type="InterPro" id="IPR058240">
    <property type="entry name" value="rSAM_sf"/>
</dbReference>
<dbReference type="SFLD" id="SFLDF00301">
    <property type="entry name" value="2-iminoacetate_synthase_(ThiH)"/>
    <property type="match status" value="1"/>
</dbReference>
<dbReference type="GO" id="GO:0005506">
    <property type="term" value="F:iron ion binding"/>
    <property type="evidence" value="ECO:0007669"/>
    <property type="project" value="InterPro"/>
</dbReference>
<dbReference type="KEGG" id="stq:Spith_0134"/>
<dbReference type="InterPro" id="IPR034428">
    <property type="entry name" value="ThiH/NoCL/HydG-like"/>
</dbReference>
<dbReference type="GO" id="GO:0003824">
    <property type="term" value="F:catalytic activity"/>
    <property type="evidence" value="ECO:0007669"/>
    <property type="project" value="InterPro"/>
</dbReference>
<dbReference type="PANTHER" id="PTHR43583:SF1">
    <property type="entry name" value="2-IMINOACETATE SYNTHASE"/>
    <property type="match status" value="1"/>
</dbReference>
<keyword evidence="6" id="KW-0411">Iron-sulfur</keyword>
<dbReference type="Gene3D" id="3.20.20.70">
    <property type="entry name" value="Aldolase class I"/>
    <property type="match status" value="1"/>
</dbReference>
<dbReference type="SFLD" id="SFLDG01081">
    <property type="entry name" value="cleavage_of_the_Ca-Cb_bond_in"/>
    <property type="match status" value="1"/>
</dbReference>
<dbReference type="SFLD" id="SFLDS00029">
    <property type="entry name" value="Radical_SAM"/>
    <property type="match status" value="1"/>
</dbReference>
<keyword evidence="4" id="KW-0479">Metal-binding</keyword>
<accession>G0GC57</accession>
<evidence type="ECO:0000313" key="9">
    <source>
        <dbReference type="Proteomes" id="UP000007254"/>
    </source>
</evidence>
<dbReference type="STRING" id="869211.Spith_0134"/>
<dbReference type="SFLD" id="SFLDG01060">
    <property type="entry name" value="BATS_domain_containing"/>
    <property type="match status" value="1"/>
</dbReference>
<dbReference type="AlphaFoldDB" id="G0GC57"/>
<dbReference type="PROSITE" id="PS51918">
    <property type="entry name" value="RADICAL_SAM"/>
    <property type="match status" value="1"/>
</dbReference>
<evidence type="ECO:0000256" key="6">
    <source>
        <dbReference type="ARBA" id="ARBA00023014"/>
    </source>
</evidence>
<protein>
    <submittedName>
        <fullName evidence="8">Thiazole biosynthesis protein ThiH</fullName>
    </submittedName>
</protein>
<dbReference type="HOGENOM" id="CLU_046249_1_0_12"/>
<reference evidence="8 9" key="1">
    <citation type="submission" date="2011-06" db="EMBL/GenBank/DDBJ databases">
        <title>The complete genome of Spirochaeta thermophila DSM 6578.</title>
        <authorList>
            <consortium name="US DOE Joint Genome Institute (JGI-PGF)"/>
            <person name="Lucas S."/>
            <person name="Lapidus A."/>
            <person name="Bruce D."/>
            <person name="Goodwin L."/>
            <person name="Pitluck S."/>
            <person name="Peters L."/>
            <person name="Kyrpides N."/>
            <person name="Mavromatis K."/>
            <person name="Ivanova N."/>
            <person name="Mikailova N."/>
            <person name="Pagani I."/>
            <person name="Chertkov O."/>
            <person name="Detter J.C."/>
            <person name="Tapia R."/>
            <person name="Han C."/>
            <person name="Land M."/>
            <person name="Hauser L."/>
            <person name="Markowitz V."/>
            <person name="Cheng J.-F."/>
            <person name="Hugenholtz P."/>
            <person name="Woyke T."/>
            <person name="Wu D."/>
            <person name="Spring S."/>
            <person name="Merkhoffer B."/>
            <person name="Schneider S."/>
            <person name="Klenk H.-P."/>
            <person name="Eisen J.A."/>
        </authorList>
    </citation>
    <scope>NUCLEOTIDE SEQUENCE [LARGE SCALE GENOMIC DNA]</scope>
    <source>
        <strain evidence="9">ATCC 700085 / DSM 6578 / Z-1203</strain>
    </source>
</reference>
<evidence type="ECO:0000256" key="5">
    <source>
        <dbReference type="ARBA" id="ARBA00023004"/>
    </source>
</evidence>
<dbReference type="PANTHER" id="PTHR43583">
    <property type="entry name" value="2-IMINOACETATE SYNTHASE"/>
    <property type="match status" value="1"/>
</dbReference>
<feature type="domain" description="Radical SAM core" evidence="7">
    <location>
        <begin position="71"/>
        <end position="298"/>
    </location>
</feature>
<dbReference type="GO" id="GO:0051539">
    <property type="term" value="F:4 iron, 4 sulfur cluster binding"/>
    <property type="evidence" value="ECO:0007669"/>
    <property type="project" value="UniProtKB-KW"/>
</dbReference>
<dbReference type="InterPro" id="IPR012726">
    <property type="entry name" value="ThiH"/>
</dbReference>
<evidence type="ECO:0000313" key="8">
    <source>
        <dbReference type="EMBL" id="AEJ60421.1"/>
    </source>
</evidence>
<dbReference type="InterPro" id="IPR013785">
    <property type="entry name" value="Aldolase_TIM"/>
</dbReference>
<keyword evidence="9" id="KW-1185">Reference proteome</keyword>